<dbReference type="InterPro" id="IPR051675">
    <property type="entry name" value="Endo/Exo/Phosphatase_dom_1"/>
</dbReference>
<dbReference type="Pfam" id="PF12836">
    <property type="entry name" value="HHH_3"/>
    <property type="match status" value="1"/>
</dbReference>
<dbReference type="NCBIfam" id="TIGR00426">
    <property type="entry name" value="competence protein ComEA helix-hairpin-helix repeat region"/>
    <property type="match status" value="1"/>
</dbReference>
<name>G9QPX5_9BACI</name>
<keyword evidence="5" id="KW-1185">Reference proteome</keyword>
<dbReference type="Gene3D" id="3.10.560.10">
    <property type="entry name" value="Outer membrane lipoprotein wza domain like"/>
    <property type="match status" value="1"/>
</dbReference>
<dbReference type="PANTHER" id="PTHR21180:SF32">
    <property type="entry name" value="ENDONUCLEASE_EXONUCLEASE_PHOSPHATASE FAMILY DOMAIN-CONTAINING PROTEIN 1"/>
    <property type="match status" value="1"/>
</dbReference>
<evidence type="ECO:0000259" key="3">
    <source>
        <dbReference type="SMART" id="SM00278"/>
    </source>
</evidence>
<dbReference type="Gene3D" id="1.10.150.280">
    <property type="entry name" value="AF1531-like domain"/>
    <property type="match status" value="1"/>
</dbReference>
<feature type="region of interest" description="Disordered" evidence="1">
    <location>
        <begin position="42"/>
        <end position="61"/>
    </location>
</feature>
<dbReference type="EMBL" id="ACWF01000157">
    <property type="protein sequence ID" value="EHL73514.1"/>
    <property type="molecule type" value="Genomic_DNA"/>
</dbReference>
<dbReference type="Proteomes" id="UP000011747">
    <property type="component" value="Unassembled WGS sequence"/>
</dbReference>
<feature type="domain" description="Helix-hairpin-helix DNA-binding motif class 1" evidence="3">
    <location>
        <begin position="192"/>
        <end position="211"/>
    </location>
</feature>
<keyword evidence="2" id="KW-0812">Transmembrane</keyword>
<keyword evidence="2" id="KW-1133">Transmembrane helix</keyword>
<organism evidence="4 5">
    <name type="scientific">Bacillus smithii 7_3_47FAA</name>
    <dbReference type="NCBI Taxonomy" id="665952"/>
    <lineage>
        <taxon>Bacteria</taxon>
        <taxon>Bacillati</taxon>
        <taxon>Bacillota</taxon>
        <taxon>Bacilli</taxon>
        <taxon>Bacillales</taxon>
        <taxon>Bacillaceae</taxon>
        <taxon>Bacillus</taxon>
    </lineage>
</organism>
<dbReference type="InterPro" id="IPR019554">
    <property type="entry name" value="Soluble_ligand-bd"/>
</dbReference>
<dbReference type="SMART" id="SM00278">
    <property type="entry name" value="HhH1"/>
    <property type="match status" value="2"/>
</dbReference>
<dbReference type="InterPro" id="IPR004509">
    <property type="entry name" value="Competence_ComEA_HhH"/>
</dbReference>
<dbReference type="PATRIC" id="fig|665952.3.peg.3244"/>
<dbReference type="RefSeq" id="WP_003355429.1">
    <property type="nucleotide sequence ID" value="NZ_JH414764.1"/>
</dbReference>
<keyword evidence="2" id="KW-0472">Membrane</keyword>
<protein>
    <submittedName>
        <fullName evidence="4">ComEA protein</fullName>
    </submittedName>
</protein>
<reference evidence="4 5" key="1">
    <citation type="submission" date="2011-09" db="EMBL/GenBank/DDBJ databases">
        <title>The Genome Sequence of Bacillus smithii 7_3_47FAA.</title>
        <authorList>
            <consortium name="The Broad Institute Genome Sequencing Platform"/>
            <person name="Earl A."/>
            <person name="Ward D."/>
            <person name="Feldgarden M."/>
            <person name="Gevers D."/>
            <person name="Daigneault M."/>
            <person name="Strauss J."/>
            <person name="Allen-Vercoe E."/>
            <person name="Young S.K."/>
            <person name="Zeng Q."/>
            <person name="Gargeya S."/>
            <person name="Fitzgerald M."/>
            <person name="Haas B."/>
            <person name="Abouelleil A."/>
            <person name="Alvarado L."/>
            <person name="Arachchi H.M."/>
            <person name="Berlin A."/>
            <person name="Brown A."/>
            <person name="Chapman S.B."/>
            <person name="Chen Z."/>
            <person name="Dunbar C."/>
            <person name="Freedman E."/>
            <person name="Gearin G."/>
            <person name="Goldberg J."/>
            <person name="Griggs A."/>
            <person name="Gujja S."/>
            <person name="Heiman D."/>
            <person name="Howarth C."/>
            <person name="Larson L."/>
            <person name="Lui A."/>
            <person name="MacDonald P.J.P."/>
            <person name="Montmayeur A."/>
            <person name="Murphy C."/>
            <person name="Neiman D."/>
            <person name="Pearson M."/>
            <person name="Priest M."/>
            <person name="Roberts A."/>
            <person name="Saif S."/>
            <person name="Shea T."/>
            <person name="Shenoy N."/>
            <person name="Sisk P."/>
            <person name="Stolte C."/>
            <person name="Sykes S."/>
            <person name="Wortman J."/>
            <person name="Nusbaum C."/>
            <person name="Birren B."/>
        </authorList>
    </citation>
    <scope>NUCLEOTIDE SEQUENCE [LARGE SCALE GENOMIC DNA]</scope>
    <source>
        <strain evidence="4 5">7_3_47FAA</strain>
    </source>
</reference>
<dbReference type="GO" id="GO:0006281">
    <property type="term" value="P:DNA repair"/>
    <property type="evidence" value="ECO:0007669"/>
    <property type="project" value="InterPro"/>
</dbReference>
<evidence type="ECO:0000256" key="1">
    <source>
        <dbReference type="SAM" id="MobiDB-lite"/>
    </source>
</evidence>
<evidence type="ECO:0000256" key="2">
    <source>
        <dbReference type="SAM" id="Phobius"/>
    </source>
</evidence>
<dbReference type="SUPFAM" id="SSF47781">
    <property type="entry name" value="RuvA domain 2-like"/>
    <property type="match status" value="1"/>
</dbReference>
<dbReference type="InterPro" id="IPR010994">
    <property type="entry name" value="RuvA_2-like"/>
</dbReference>
<evidence type="ECO:0000313" key="4">
    <source>
        <dbReference type="EMBL" id="EHL73514.1"/>
    </source>
</evidence>
<proteinExistence type="predicted"/>
<sequence>MELLQRYRIPALIAASIGILLLFFYQTGHKEKTDQPSIVMPKEETKENMTEKAVEEKEEGAAKPQSVVIDVKGAVMRPGIYEATTNDRIYDIVQKAGGFRKEADQTKVNLAQKLQDEMVVYIPKVGEKESTTLSQSIPSAHPVISGNGQGEQLVNINTATAEELQNLPGIGETRAQSIIEYRETNGAFQKVEDLKNISGIGDKTFEKLKDKVTVK</sequence>
<feature type="domain" description="Helix-hairpin-helix DNA-binding motif class 1" evidence="3">
    <location>
        <begin position="162"/>
        <end position="181"/>
    </location>
</feature>
<dbReference type="InterPro" id="IPR003583">
    <property type="entry name" value="Hlx-hairpin-Hlx_DNA-bd_motif"/>
</dbReference>
<dbReference type="AlphaFoldDB" id="G9QPX5"/>
<dbReference type="GO" id="GO:0015627">
    <property type="term" value="C:type II protein secretion system complex"/>
    <property type="evidence" value="ECO:0007669"/>
    <property type="project" value="TreeGrafter"/>
</dbReference>
<evidence type="ECO:0000313" key="5">
    <source>
        <dbReference type="Proteomes" id="UP000011747"/>
    </source>
</evidence>
<dbReference type="GO" id="GO:0003677">
    <property type="term" value="F:DNA binding"/>
    <property type="evidence" value="ECO:0007669"/>
    <property type="project" value="InterPro"/>
</dbReference>
<accession>G9QPX5</accession>
<feature type="transmembrane region" description="Helical" evidence="2">
    <location>
        <begin position="7"/>
        <end position="25"/>
    </location>
</feature>
<dbReference type="GO" id="GO:0015628">
    <property type="term" value="P:protein secretion by the type II secretion system"/>
    <property type="evidence" value="ECO:0007669"/>
    <property type="project" value="TreeGrafter"/>
</dbReference>
<comment type="caution">
    <text evidence="4">The sequence shown here is derived from an EMBL/GenBank/DDBJ whole genome shotgun (WGS) entry which is preliminary data.</text>
</comment>
<dbReference type="PANTHER" id="PTHR21180">
    <property type="entry name" value="ENDONUCLEASE/EXONUCLEASE/PHOSPHATASE FAMILY DOMAIN-CONTAINING PROTEIN 1"/>
    <property type="match status" value="1"/>
</dbReference>
<dbReference type="Pfam" id="PF10531">
    <property type="entry name" value="SLBB"/>
    <property type="match status" value="1"/>
</dbReference>
<gene>
    <name evidence="4" type="ORF">HMPREF1015_00342</name>
</gene>
<dbReference type="HOGENOM" id="CLU_052011_1_2_9"/>